<dbReference type="PATRIC" id="fig|997296.3.peg.209"/>
<name>I3E4M1_BACMT</name>
<dbReference type="STRING" id="997296.PB1_00815"/>
<dbReference type="eggNOG" id="ENOG5033ACS">
    <property type="taxonomic scope" value="Bacteria"/>
</dbReference>
<accession>I3E4M1</accession>
<dbReference type="OrthoDB" id="1683573at2"/>
<dbReference type="EMBL" id="AFEU01000001">
    <property type="protein sequence ID" value="EIJ81442.1"/>
    <property type="molecule type" value="Genomic_DNA"/>
</dbReference>
<dbReference type="RefSeq" id="WP_003350131.1">
    <property type="nucleotide sequence ID" value="NZ_AFEU01000001.1"/>
</dbReference>
<dbReference type="InterPro" id="IPR025619">
    <property type="entry name" value="YlzJ"/>
</dbReference>
<dbReference type="Proteomes" id="UP000010523">
    <property type="component" value="Unassembled WGS sequence"/>
</dbReference>
<sequence length="70" mass="8255">MILYTIMPLELVFPSEDHEFSKQRTIIYNGIPLLVEFEDGHSFRIVRNLSSDPKHYLDSRCHPGEKISFF</sequence>
<dbReference type="AlphaFoldDB" id="I3E4M1"/>
<reference evidence="1 2" key="1">
    <citation type="journal article" date="2012" name="Appl. Environ. Microbiol.">
        <title>Genome Sequence of Thermotolerant Bacillus methanolicus: Features and Regulation Related to Methylotrophy and Production of L-Lysine and L-Glutamate from Methanol.</title>
        <authorList>
            <person name="Heggeset T.M."/>
            <person name="Krog A."/>
            <person name="Balzer S."/>
            <person name="Wentzel A."/>
            <person name="Ellingsen T.E."/>
            <person name="Brautaset T."/>
        </authorList>
    </citation>
    <scope>NUCLEOTIDE SEQUENCE [LARGE SCALE GENOMIC DNA]</scope>
    <source>
        <strain evidence="1 2">PB1</strain>
    </source>
</reference>
<organism evidence="1 2">
    <name type="scientific">Bacillus methanolicus PB1</name>
    <dbReference type="NCBI Taxonomy" id="997296"/>
    <lineage>
        <taxon>Bacteria</taxon>
        <taxon>Bacillati</taxon>
        <taxon>Bacillota</taxon>
        <taxon>Bacilli</taxon>
        <taxon>Bacillales</taxon>
        <taxon>Bacillaceae</taxon>
        <taxon>Bacillus</taxon>
    </lineage>
</organism>
<gene>
    <name evidence="1" type="ORF">PB1_00815</name>
</gene>
<evidence type="ECO:0000313" key="2">
    <source>
        <dbReference type="Proteomes" id="UP000010523"/>
    </source>
</evidence>
<evidence type="ECO:0000313" key="1">
    <source>
        <dbReference type="EMBL" id="EIJ81442.1"/>
    </source>
</evidence>
<dbReference type="Pfam" id="PF14035">
    <property type="entry name" value="YlzJ"/>
    <property type="match status" value="1"/>
</dbReference>
<protein>
    <submittedName>
        <fullName evidence="1">Uncharacterized protein</fullName>
    </submittedName>
</protein>
<comment type="caution">
    <text evidence="1">The sequence shown here is derived from an EMBL/GenBank/DDBJ whole genome shotgun (WGS) entry which is preliminary data.</text>
</comment>
<keyword evidence="2" id="KW-1185">Reference proteome</keyword>
<proteinExistence type="predicted"/>